<dbReference type="InterPro" id="IPR015424">
    <property type="entry name" value="PyrdxlP-dep_Trfase"/>
</dbReference>
<gene>
    <name evidence="4" type="ORF">PVAG01_08062</name>
</gene>
<dbReference type="Pfam" id="PF01053">
    <property type="entry name" value="Cys_Met_Meta_PP"/>
    <property type="match status" value="1"/>
</dbReference>
<proteinExistence type="inferred from homology"/>
<keyword evidence="5" id="KW-1185">Reference proteome</keyword>
<comment type="similarity">
    <text evidence="3">Belongs to the trans-sulfuration enzymes family.</text>
</comment>
<dbReference type="InterPro" id="IPR015422">
    <property type="entry name" value="PyrdxlP-dep_Trfase_small"/>
</dbReference>
<dbReference type="PANTHER" id="PTHR42699:SF1">
    <property type="entry name" value="CYSTATHIONINE GAMMA-SYNTHASE-RELATED"/>
    <property type="match status" value="1"/>
</dbReference>
<dbReference type="Gene3D" id="3.90.1150.10">
    <property type="entry name" value="Aspartate Aminotransferase, domain 1"/>
    <property type="match status" value="1"/>
</dbReference>
<dbReference type="Gene3D" id="3.40.640.10">
    <property type="entry name" value="Type I PLP-dependent aspartate aminotransferase-like (Major domain)"/>
    <property type="match status" value="1"/>
</dbReference>
<dbReference type="Proteomes" id="UP001629113">
    <property type="component" value="Unassembled WGS sequence"/>
</dbReference>
<evidence type="ECO:0000313" key="4">
    <source>
        <dbReference type="EMBL" id="KAL3419564.1"/>
    </source>
</evidence>
<dbReference type="EMBL" id="JBFCZG010000007">
    <property type="protein sequence ID" value="KAL3419564.1"/>
    <property type="molecule type" value="Genomic_DNA"/>
</dbReference>
<name>A0ABR4P8F4_9HELO</name>
<dbReference type="InterPro" id="IPR051750">
    <property type="entry name" value="Trans-sulfuration_enzymes"/>
</dbReference>
<dbReference type="InterPro" id="IPR015421">
    <property type="entry name" value="PyrdxlP-dep_Trfase_major"/>
</dbReference>
<organism evidence="4 5">
    <name type="scientific">Phlyctema vagabunda</name>
    <dbReference type="NCBI Taxonomy" id="108571"/>
    <lineage>
        <taxon>Eukaryota</taxon>
        <taxon>Fungi</taxon>
        <taxon>Dikarya</taxon>
        <taxon>Ascomycota</taxon>
        <taxon>Pezizomycotina</taxon>
        <taxon>Leotiomycetes</taxon>
        <taxon>Helotiales</taxon>
        <taxon>Dermateaceae</taxon>
        <taxon>Phlyctema</taxon>
    </lineage>
</organism>
<evidence type="ECO:0000256" key="1">
    <source>
        <dbReference type="ARBA" id="ARBA00001933"/>
    </source>
</evidence>
<accession>A0ABR4P8F4</accession>
<protein>
    <submittedName>
        <fullName evidence="4">Cystathionine gamma-synthase</fullName>
    </submittedName>
</protein>
<evidence type="ECO:0000256" key="2">
    <source>
        <dbReference type="ARBA" id="ARBA00022898"/>
    </source>
</evidence>
<dbReference type="PANTHER" id="PTHR42699">
    <property type="match status" value="1"/>
</dbReference>
<keyword evidence="2 3" id="KW-0663">Pyridoxal phosphate</keyword>
<comment type="caution">
    <text evidence="4">The sequence shown here is derived from an EMBL/GenBank/DDBJ whole genome shotgun (WGS) entry which is preliminary data.</text>
</comment>
<evidence type="ECO:0000256" key="3">
    <source>
        <dbReference type="RuleBase" id="RU362118"/>
    </source>
</evidence>
<reference evidence="4 5" key="1">
    <citation type="submission" date="2024-06" db="EMBL/GenBank/DDBJ databases">
        <title>Complete genome of Phlyctema vagabunda strain 19-DSS-EL-015.</title>
        <authorList>
            <person name="Fiorenzani C."/>
        </authorList>
    </citation>
    <scope>NUCLEOTIDE SEQUENCE [LARGE SCALE GENOMIC DNA]</scope>
    <source>
        <strain evidence="4 5">19-DSS-EL-015</strain>
    </source>
</reference>
<dbReference type="InterPro" id="IPR000277">
    <property type="entry name" value="Cys/Met-Metab_PyrdxlP-dep_enz"/>
</dbReference>
<comment type="cofactor">
    <cofactor evidence="1 3">
        <name>pyridoxal 5'-phosphate</name>
        <dbReference type="ChEBI" id="CHEBI:597326"/>
    </cofactor>
</comment>
<evidence type="ECO:0000313" key="5">
    <source>
        <dbReference type="Proteomes" id="UP001629113"/>
    </source>
</evidence>
<sequence length="517" mass="58087">MPGWDSVVKLSERDFALLNSLKSMYPRVIMHKDVKELSKKILECAGLVDQGCLLFSSPGSAAECCIYVTSTKRGENMASPEQVSRRSFRGKNTVYAVFFPREKAAVFQSFWTNAGIGISSRFAEGNLEQIERLKEVTDEATAPNMMDSEAHRTVSQRLADLFEREPLIPREAKVSPKDVFFFPTGMAAIYSVHKYLLTKLNMQTVLFGFAFSSTIRVFQEFGPECKFYGLGTNEEIDELEQYLDGEYAAGRSIQAVWAEFPSNPLLFTPNLDRLRELADKHAFVLIVDDTISSVCNVDLLGAADIVVTSLTKSFNGYADVMAGSALLNPSSPKYPELRALFHECHVNDFYIDDAEALAENSKDYLIRSEVLNRNAATLVDYLSARLSEPACSVARVFYPNTSPSAQNYRRYMRPPTAHFVPGYGCLFSVEFKRMEATIAFYEHLNVHKGPHLGAHLTLAFPYAKGIYGKELEWAARYNLRETQIRISVGLEDEATLLQDFAVALRAADAAYLEFKRY</sequence>
<dbReference type="SUPFAM" id="SSF53383">
    <property type="entry name" value="PLP-dependent transferases"/>
    <property type="match status" value="1"/>
</dbReference>